<evidence type="ECO:0000313" key="3">
    <source>
        <dbReference type="Proteomes" id="UP000069697"/>
    </source>
</evidence>
<reference evidence="2 3" key="1">
    <citation type="journal article" date="2016" name="Genome Announc.">
        <title>Draft Genome Sequence of Paenibacillus amylolyticus Heshi-A3, Isolated from Fermented Rice Bran in a Japanese Fermented Seafood Dish.</title>
        <authorList>
            <person name="Akuzawa S."/>
            <person name="Nagaoka J."/>
            <person name="Kanekatsu M."/>
            <person name="Kubota E."/>
            <person name="Ohtake R."/>
            <person name="Suzuki T."/>
            <person name="Kanesaki Y."/>
        </authorList>
    </citation>
    <scope>NUCLEOTIDE SEQUENCE [LARGE SCALE GENOMIC DNA]</scope>
    <source>
        <strain evidence="2 3">Heshi-A3</strain>
    </source>
</reference>
<accession>A0A100VL15</accession>
<name>A0A100VL15_PAEAM</name>
<sequence>MRHLVEENLQSVRQQMALACQASGRNIEEIQLLLATKTVPPEKLEVAIQAGEVLFGENKAQELRDKFPLMQQHEQVEWHFIGHGIYQTNITGMKTHASMIK</sequence>
<dbReference type="Gene3D" id="3.20.20.10">
    <property type="entry name" value="Alanine racemase"/>
    <property type="match status" value="1"/>
</dbReference>
<dbReference type="Proteomes" id="UP000069697">
    <property type="component" value="Unassembled WGS sequence"/>
</dbReference>
<evidence type="ECO:0000256" key="1">
    <source>
        <dbReference type="ARBA" id="ARBA00022898"/>
    </source>
</evidence>
<dbReference type="InterPro" id="IPR029066">
    <property type="entry name" value="PLP-binding_barrel"/>
</dbReference>
<dbReference type="AlphaFoldDB" id="A0A100VL15"/>
<dbReference type="PANTHER" id="PTHR10146:SF14">
    <property type="entry name" value="PYRIDOXAL PHOSPHATE HOMEOSTASIS PROTEIN"/>
    <property type="match status" value="1"/>
</dbReference>
<dbReference type="PANTHER" id="PTHR10146">
    <property type="entry name" value="PROLINE SYNTHETASE CO-TRANSCRIBED BACTERIAL HOMOLOG PROTEIN"/>
    <property type="match status" value="1"/>
</dbReference>
<evidence type="ECO:0000313" key="2">
    <source>
        <dbReference type="EMBL" id="GAS81731.1"/>
    </source>
</evidence>
<protein>
    <recommendedName>
        <fullName evidence="4">YggS family pyridoxal phosphate-dependent enzyme</fullName>
    </recommendedName>
</protein>
<organism evidence="2 3">
    <name type="scientific">Paenibacillus amylolyticus</name>
    <dbReference type="NCBI Taxonomy" id="1451"/>
    <lineage>
        <taxon>Bacteria</taxon>
        <taxon>Bacillati</taxon>
        <taxon>Bacillota</taxon>
        <taxon>Bacilli</taxon>
        <taxon>Bacillales</taxon>
        <taxon>Paenibacillaceae</taxon>
        <taxon>Paenibacillus</taxon>
    </lineage>
</organism>
<keyword evidence="1" id="KW-0663">Pyridoxal phosphate</keyword>
<dbReference type="SUPFAM" id="SSF51419">
    <property type="entry name" value="PLP-binding barrel"/>
    <property type="match status" value="1"/>
</dbReference>
<dbReference type="InterPro" id="IPR011078">
    <property type="entry name" value="PyrdxlP_homeostasis"/>
</dbReference>
<dbReference type="EMBL" id="BCNV01000001">
    <property type="protein sequence ID" value="GAS81731.1"/>
    <property type="molecule type" value="Genomic_DNA"/>
</dbReference>
<gene>
    <name evidence="2" type="ORF">PAHA3_1805</name>
</gene>
<proteinExistence type="predicted"/>
<dbReference type="GO" id="GO:0030170">
    <property type="term" value="F:pyridoxal phosphate binding"/>
    <property type="evidence" value="ECO:0007669"/>
    <property type="project" value="InterPro"/>
</dbReference>
<comment type="caution">
    <text evidence="2">The sequence shown here is derived from an EMBL/GenBank/DDBJ whole genome shotgun (WGS) entry which is preliminary data.</text>
</comment>
<evidence type="ECO:0008006" key="4">
    <source>
        <dbReference type="Google" id="ProtNLM"/>
    </source>
</evidence>
<reference evidence="3" key="2">
    <citation type="submission" date="2016-01" db="EMBL/GenBank/DDBJ databases">
        <title>Draft Genome Sequence of Paenibacillus amylolyticus Heshi-A3 that Was Isolated from Fermented Rice Bran with Aging Salted Mackerel, Which Was Named Heshiko as Traditional Fermented Seafood in Japan.</title>
        <authorList>
            <person name="Akuzawa S."/>
            <person name="Nakagawa J."/>
            <person name="Kanekatsu T."/>
            <person name="Kubota E."/>
            <person name="Ohtake R."/>
            <person name="Suzuki T."/>
            <person name="Kanesaki Y."/>
        </authorList>
    </citation>
    <scope>NUCLEOTIDE SEQUENCE [LARGE SCALE GENOMIC DNA]</scope>
    <source>
        <strain evidence="3">Heshi-A3</strain>
    </source>
</reference>